<dbReference type="AlphaFoldDB" id="A0A1E5IL66"/>
<dbReference type="EMBL" id="LNVX01000227">
    <property type="protein sequence ID" value="OEG71240.1"/>
    <property type="molecule type" value="Genomic_DNA"/>
</dbReference>
<evidence type="ECO:0000313" key="2">
    <source>
        <dbReference type="Proteomes" id="UP000095237"/>
    </source>
</evidence>
<dbReference type="Proteomes" id="UP000095237">
    <property type="component" value="Unassembled WGS sequence"/>
</dbReference>
<gene>
    <name evidence="1" type="ORF">ATZ36_15680</name>
</gene>
<evidence type="ECO:0000313" key="1">
    <source>
        <dbReference type="EMBL" id="OEG71240.1"/>
    </source>
</evidence>
<protein>
    <submittedName>
        <fullName evidence="1">Uncharacterized protein</fullName>
    </submittedName>
</protein>
<reference evidence="1 2" key="1">
    <citation type="submission" date="2015-11" db="EMBL/GenBank/DDBJ databases">
        <title>Evidence for parallel genomic evolution in an endosymbiosis of termite gut flagellates.</title>
        <authorList>
            <person name="Zheng H."/>
        </authorList>
    </citation>
    <scope>NUCLEOTIDE SEQUENCE [LARGE SCALE GENOMIC DNA]</scope>
    <source>
        <strain evidence="1 2">CET450</strain>
    </source>
</reference>
<keyword evidence="2" id="KW-1185">Reference proteome</keyword>
<sequence>MDLNFDKAVSLMKNCKGRVVVRGPLQVRFVRQRNFCNNVFCRYSDCIVVIMLSYLDETGRNKKNSSCF</sequence>
<accession>A0A1E5IL66</accession>
<organism evidence="1 2">
    <name type="scientific">Endomicrobium trichonymphae</name>
    <dbReference type="NCBI Taxonomy" id="1408204"/>
    <lineage>
        <taxon>Bacteria</taxon>
        <taxon>Pseudomonadati</taxon>
        <taxon>Elusimicrobiota</taxon>
        <taxon>Endomicrobiia</taxon>
        <taxon>Endomicrobiales</taxon>
        <taxon>Endomicrobiaceae</taxon>
        <taxon>Candidatus Endomicrobiellum</taxon>
    </lineage>
</organism>
<name>A0A1E5IL66_ENDTX</name>
<comment type="caution">
    <text evidence="1">The sequence shown here is derived from an EMBL/GenBank/DDBJ whole genome shotgun (WGS) entry which is preliminary data.</text>
</comment>
<proteinExistence type="predicted"/>